<dbReference type="Gene3D" id="1.10.1670.10">
    <property type="entry name" value="Helix-hairpin-Helix base-excision DNA repair enzymes (C-terminal)"/>
    <property type="match status" value="1"/>
</dbReference>
<feature type="region of interest" description="Disordered" evidence="1">
    <location>
        <begin position="215"/>
        <end position="259"/>
    </location>
</feature>
<name>K0T4L7_THAOC</name>
<dbReference type="eggNOG" id="ENOG502QRUG">
    <property type="taxonomic scope" value="Eukaryota"/>
</dbReference>
<feature type="non-terminal residue" evidence="3">
    <location>
        <position position="1"/>
    </location>
</feature>
<dbReference type="PANTHER" id="PTHR47203:SF1">
    <property type="entry name" value="HYPOTHETICAL BASE EXCISION DNA REPAIR PROTEIN (EUROFUNG)"/>
    <property type="match status" value="1"/>
</dbReference>
<feature type="region of interest" description="Disordered" evidence="1">
    <location>
        <begin position="508"/>
        <end position="527"/>
    </location>
</feature>
<dbReference type="AlphaFoldDB" id="K0T4L7"/>
<proteinExistence type="predicted"/>
<organism evidence="3 4">
    <name type="scientific">Thalassiosira oceanica</name>
    <name type="common">Marine diatom</name>
    <dbReference type="NCBI Taxonomy" id="159749"/>
    <lineage>
        <taxon>Eukaryota</taxon>
        <taxon>Sar</taxon>
        <taxon>Stramenopiles</taxon>
        <taxon>Ochrophyta</taxon>
        <taxon>Bacillariophyta</taxon>
        <taxon>Coscinodiscophyceae</taxon>
        <taxon>Thalassiosirophycidae</taxon>
        <taxon>Thalassiosirales</taxon>
        <taxon>Thalassiosiraceae</taxon>
        <taxon>Thalassiosira</taxon>
    </lineage>
</organism>
<dbReference type="InterPro" id="IPR003265">
    <property type="entry name" value="HhH-GPD_domain"/>
</dbReference>
<reference evidence="3 4" key="1">
    <citation type="journal article" date="2012" name="Genome Biol.">
        <title>Genome and low-iron response of an oceanic diatom adapted to chronic iron limitation.</title>
        <authorList>
            <person name="Lommer M."/>
            <person name="Specht M."/>
            <person name="Roy A.S."/>
            <person name="Kraemer L."/>
            <person name="Andreson R."/>
            <person name="Gutowska M.A."/>
            <person name="Wolf J."/>
            <person name="Bergner S.V."/>
            <person name="Schilhabel M.B."/>
            <person name="Klostermeier U.C."/>
            <person name="Beiko R.G."/>
            <person name="Rosenstiel P."/>
            <person name="Hippler M."/>
            <person name="Laroche J."/>
        </authorList>
    </citation>
    <scope>NUCLEOTIDE SEQUENCE [LARGE SCALE GENOMIC DNA]</scope>
    <source>
        <strain evidence="3 4">CCMP1005</strain>
    </source>
</reference>
<dbReference type="Pfam" id="PF00730">
    <property type="entry name" value="HhH-GPD"/>
    <property type="match status" value="1"/>
</dbReference>
<evidence type="ECO:0000313" key="3">
    <source>
        <dbReference type="EMBL" id="EJK65312.1"/>
    </source>
</evidence>
<dbReference type="PANTHER" id="PTHR47203">
    <property type="match status" value="1"/>
</dbReference>
<dbReference type="InterPro" id="IPR011257">
    <property type="entry name" value="DNA_glycosylase"/>
</dbReference>
<evidence type="ECO:0000259" key="2">
    <source>
        <dbReference type="SMART" id="SM00478"/>
    </source>
</evidence>
<dbReference type="SMART" id="SM00478">
    <property type="entry name" value="ENDO3c"/>
    <property type="match status" value="1"/>
</dbReference>
<gene>
    <name evidence="3" type="ORF">THAOC_13838</name>
</gene>
<feature type="domain" description="HhH-GPD" evidence="2">
    <location>
        <begin position="312"/>
        <end position="470"/>
    </location>
</feature>
<evidence type="ECO:0000313" key="4">
    <source>
        <dbReference type="Proteomes" id="UP000266841"/>
    </source>
</evidence>
<dbReference type="EMBL" id="AGNL01016010">
    <property type="protein sequence ID" value="EJK65312.1"/>
    <property type="molecule type" value="Genomic_DNA"/>
</dbReference>
<feature type="region of interest" description="Disordered" evidence="1">
    <location>
        <begin position="1"/>
        <end position="28"/>
    </location>
</feature>
<dbReference type="CDD" id="cd00056">
    <property type="entry name" value="ENDO3c"/>
    <property type="match status" value="1"/>
</dbReference>
<dbReference type="SUPFAM" id="SSF48150">
    <property type="entry name" value="DNA-glycosylase"/>
    <property type="match status" value="1"/>
</dbReference>
<dbReference type="GO" id="GO:0140097">
    <property type="term" value="F:catalytic activity, acting on DNA"/>
    <property type="evidence" value="ECO:0007669"/>
    <property type="project" value="UniProtKB-ARBA"/>
</dbReference>
<accession>K0T4L7</accession>
<dbReference type="Proteomes" id="UP000266841">
    <property type="component" value="Unassembled WGS sequence"/>
</dbReference>
<evidence type="ECO:0000256" key="1">
    <source>
        <dbReference type="SAM" id="MobiDB-lite"/>
    </source>
</evidence>
<dbReference type="GO" id="GO:0016787">
    <property type="term" value="F:hydrolase activity"/>
    <property type="evidence" value="ECO:0007669"/>
    <property type="project" value="UniProtKB-ARBA"/>
</dbReference>
<dbReference type="Gene3D" id="1.10.340.30">
    <property type="entry name" value="Hypothetical protein, domain 2"/>
    <property type="match status" value="1"/>
</dbReference>
<protein>
    <recommendedName>
        <fullName evidence="2">HhH-GPD domain-containing protein</fullName>
    </recommendedName>
</protein>
<dbReference type="InterPro" id="IPR023170">
    <property type="entry name" value="HhH_base_excis_C"/>
</dbReference>
<sequence length="527" mass="58093">PADFRTAAAAAERQLNEPDADQPAAPPADFRWRCPPSPYIRVRCLQPSPPTPAALPCRIATISNIVRSSFPKFRRRSALVVKRCLSSRPAAAFARTILLLPTSPFRARSSVLNAEKISDTLRFASASSPAQVFARSRSALPCMLAVGGALISRPPGHYLNVESSGISSLLIVESMKRRPNSRTAQEAAGQRDRAAHCIVYLRPVSTVAASPKFSRLKTTDEEDGRSSASPVHSCQQEDLRGKKFRATAPPESTALAARPTPDECRLAVQGLGRIHPEVVQENLERRLAFAARNRNADDKSTPITDSIINTMLSQNTTAANQQRAYANLKREFPDWEQVAESSNASRVAAAIRCAGLSKTRTERMQLMLQKVKEERGKANFEFLRDCSSDEIKKQLLQHKGMGPKTVSCVLLFALLKPEFPVDTHVLRISKQNRWVPASFSRESAYSYLNGVIPDEFKLDLHCLLVAHGKHCNQCAARGKAQFPRDFDCPLAAMRRGCKLECIKQEQEGQEEPGRLSGDGTVQAEQAM</sequence>
<keyword evidence="4" id="KW-1185">Reference proteome</keyword>
<dbReference type="OrthoDB" id="5607at2759"/>
<comment type="caution">
    <text evidence="3">The sequence shown here is derived from an EMBL/GenBank/DDBJ whole genome shotgun (WGS) entry which is preliminary data.</text>
</comment>
<dbReference type="GO" id="GO:0006284">
    <property type="term" value="P:base-excision repair"/>
    <property type="evidence" value="ECO:0007669"/>
    <property type="project" value="InterPro"/>
</dbReference>